<organism evidence="1 2">
    <name type="scientific">Albugo candida</name>
    <dbReference type="NCBI Taxonomy" id="65357"/>
    <lineage>
        <taxon>Eukaryota</taxon>
        <taxon>Sar</taxon>
        <taxon>Stramenopiles</taxon>
        <taxon>Oomycota</taxon>
        <taxon>Peronosporomycetes</taxon>
        <taxon>Albuginales</taxon>
        <taxon>Albuginaceae</taxon>
        <taxon>Albugo</taxon>
    </lineage>
</organism>
<dbReference type="Proteomes" id="UP000053237">
    <property type="component" value="Unassembled WGS sequence"/>
</dbReference>
<keyword evidence="2" id="KW-1185">Reference proteome</keyword>
<evidence type="ECO:0000313" key="1">
    <source>
        <dbReference type="EMBL" id="CCI43298.1"/>
    </source>
</evidence>
<dbReference type="InParanoid" id="A0A024G966"/>
<evidence type="ECO:0000313" key="2">
    <source>
        <dbReference type="Proteomes" id="UP000053237"/>
    </source>
</evidence>
<evidence type="ECO:0008006" key="3">
    <source>
        <dbReference type="Google" id="ProtNLM"/>
    </source>
</evidence>
<gene>
    <name evidence="1" type="ORF">BN9_040820</name>
</gene>
<accession>A0A024G966</accession>
<protein>
    <recommendedName>
        <fullName evidence="3">PH domain-containing protein</fullName>
    </recommendedName>
</protein>
<dbReference type="OrthoDB" id="161314at2759"/>
<dbReference type="EMBL" id="CAIX01000046">
    <property type="protein sequence ID" value="CCI43298.1"/>
    <property type="molecule type" value="Genomic_DNA"/>
</dbReference>
<sequence>MTLKMLFRKSKSGYTFSTQSVASTPVAVEPIKTNLGNRVSVASTIRTSFTFRDNQEVTSPRSIQSISSKVSELQTWMYWKQDPFRSESWVKVFATLEGQVVTIMQQQHNVQIPLVEMTVARVEVTSIGGLLIYDVIGRIFEFYLYQNTDDRFFGWYEALLNAAEQTVDELPSYYSAASTSGTEIEDIEMEQCIPCSLFQRLSRKRRLPKQQFRWS</sequence>
<proteinExistence type="predicted"/>
<reference evidence="1 2" key="1">
    <citation type="submission" date="2012-05" db="EMBL/GenBank/DDBJ databases">
        <title>Recombination and specialization in a pathogen metapopulation.</title>
        <authorList>
            <person name="Gardiner A."/>
            <person name="Kemen E."/>
            <person name="Schultz-Larsen T."/>
            <person name="MacLean D."/>
            <person name="Van Oosterhout C."/>
            <person name="Jones J.D.G."/>
        </authorList>
    </citation>
    <scope>NUCLEOTIDE SEQUENCE [LARGE SCALE GENOMIC DNA]</scope>
    <source>
        <strain evidence="1 2">Ac Nc2</strain>
    </source>
</reference>
<comment type="caution">
    <text evidence="1">The sequence shown here is derived from an EMBL/GenBank/DDBJ whole genome shotgun (WGS) entry which is preliminary data.</text>
</comment>
<name>A0A024G966_9STRA</name>
<dbReference type="AlphaFoldDB" id="A0A024G966"/>